<feature type="non-terminal residue" evidence="2">
    <location>
        <position position="153"/>
    </location>
</feature>
<evidence type="ECO:0000256" key="1">
    <source>
        <dbReference type="SAM" id="Phobius"/>
    </source>
</evidence>
<feature type="transmembrane region" description="Helical" evidence="1">
    <location>
        <begin position="62"/>
        <end position="84"/>
    </location>
</feature>
<reference evidence="2 3" key="1">
    <citation type="journal article" date="2019" name="Extremophiles">
        <title>Biogeography of thermophiles and predominance of Thermus scotoductus in domestic water heaters.</title>
        <authorList>
            <person name="Wilpiszeski R.L."/>
            <person name="Zhang Z."/>
            <person name="House C.H."/>
        </authorList>
    </citation>
    <scope>NUCLEOTIDE SEQUENCE [LARGE SCALE GENOMIC DNA]</scope>
    <source>
        <strain evidence="2 3">24_S24</strain>
    </source>
</reference>
<name>A0A430SAM1_THESC</name>
<gene>
    <name evidence="2" type="ORF">CSW37_10605</name>
</gene>
<feature type="transmembrane region" description="Helical" evidence="1">
    <location>
        <begin position="6"/>
        <end position="25"/>
    </location>
</feature>
<feature type="transmembrane region" description="Helical" evidence="1">
    <location>
        <begin position="32"/>
        <end position="56"/>
    </location>
</feature>
<dbReference type="EMBL" id="PELZ01000428">
    <property type="protein sequence ID" value="RTH33005.1"/>
    <property type="molecule type" value="Genomic_DNA"/>
</dbReference>
<sequence length="153" mass="16297">MALLYTAAALASFLVGLLLGLLGYPGFYVLPWFMIAVAVVASVHGLPWGLLASALAASALALFPQFSGVALALLLLSALLAHQVGKSLRRAHRRARSLARVERLLASALEALPQAESREALLQSLPERLFALGERGHVGVWVPPFPQGKEALR</sequence>
<comment type="caution">
    <text evidence="2">The sequence shown here is derived from an EMBL/GenBank/DDBJ whole genome shotgun (WGS) entry which is preliminary data.</text>
</comment>
<protein>
    <submittedName>
        <fullName evidence="2">Diguanylate cyclase</fullName>
    </submittedName>
</protein>
<evidence type="ECO:0000313" key="2">
    <source>
        <dbReference type="EMBL" id="RTH33005.1"/>
    </source>
</evidence>
<keyword evidence="1" id="KW-0812">Transmembrane</keyword>
<keyword evidence="1" id="KW-1133">Transmembrane helix</keyword>
<dbReference type="Proteomes" id="UP000288051">
    <property type="component" value="Unassembled WGS sequence"/>
</dbReference>
<evidence type="ECO:0000313" key="3">
    <source>
        <dbReference type="Proteomes" id="UP000288051"/>
    </source>
</evidence>
<proteinExistence type="predicted"/>
<organism evidence="2 3">
    <name type="scientific">Thermus scotoductus</name>
    <dbReference type="NCBI Taxonomy" id="37636"/>
    <lineage>
        <taxon>Bacteria</taxon>
        <taxon>Thermotogati</taxon>
        <taxon>Deinococcota</taxon>
        <taxon>Deinococci</taxon>
        <taxon>Thermales</taxon>
        <taxon>Thermaceae</taxon>
        <taxon>Thermus</taxon>
    </lineage>
</organism>
<dbReference type="AlphaFoldDB" id="A0A430SAM1"/>
<accession>A0A430SAM1</accession>
<keyword evidence="1" id="KW-0472">Membrane</keyword>